<dbReference type="STRING" id="927083.DB32_004169"/>
<dbReference type="GO" id="GO:0046872">
    <property type="term" value="F:metal ion binding"/>
    <property type="evidence" value="ECO:0007669"/>
    <property type="project" value="UniProtKB-KW"/>
</dbReference>
<accession>A0A0F6YKA0</accession>
<gene>
    <name evidence="7" type="ORF">DB32_004169</name>
</gene>
<name>A0A0F6YKA0_9BACT</name>
<keyword evidence="3" id="KW-0479">Metal-binding</keyword>
<dbReference type="Proteomes" id="UP000034883">
    <property type="component" value="Chromosome"/>
</dbReference>
<evidence type="ECO:0000256" key="4">
    <source>
        <dbReference type="ARBA" id="ARBA00023004"/>
    </source>
</evidence>
<organism evidence="7 8">
    <name type="scientific">Sandaracinus amylolyticus</name>
    <dbReference type="NCBI Taxonomy" id="927083"/>
    <lineage>
        <taxon>Bacteria</taxon>
        <taxon>Pseudomonadati</taxon>
        <taxon>Myxococcota</taxon>
        <taxon>Polyangia</taxon>
        <taxon>Polyangiales</taxon>
        <taxon>Sandaracinaceae</taxon>
        <taxon>Sandaracinus</taxon>
    </lineage>
</organism>
<reference evidence="7 8" key="1">
    <citation type="submission" date="2015-03" db="EMBL/GenBank/DDBJ databases">
        <title>Genome assembly of Sandaracinus amylolyticus DSM 53668.</title>
        <authorList>
            <person name="Sharma G."/>
            <person name="Subramanian S."/>
        </authorList>
    </citation>
    <scope>NUCLEOTIDE SEQUENCE [LARGE SCALE GENOMIC DNA]</scope>
    <source>
        <strain evidence="7 8">DSM 53668</strain>
    </source>
</reference>
<dbReference type="PANTHER" id="PTHR11228">
    <property type="entry name" value="RADICAL SAM DOMAIN PROTEIN"/>
    <property type="match status" value="1"/>
</dbReference>
<dbReference type="PROSITE" id="PS51918">
    <property type="entry name" value="RADICAL_SAM"/>
    <property type="match status" value="1"/>
</dbReference>
<keyword evidence="4" id="KW-0408">Iron</keyword>
<protein>
    <submittedName>
        <fullName evidence="7">Molybdenum cofactor biosynthesis protein MoaA</fullName>
    </submittedName>
</protein>
<dbReference type="KEGG" id="samy:DB32_004169"/>
<dbReference type="OrthoDB" id="9792276at2"/>
<evidence type="ECO:0000256" key="1">
    <source>
        <dbReference type="ARBA" id="ARBA00001966"/>
    </source>
</evidence>
<keyword evidence="8" id="KW-1185">Reference proteome</keyword>
<evidence type="ECO:0000259" key="6">
    <source>
        <dbReference type="PROSITE" id="PS51918"/>
    </source>
</evidence>
<keyword evidence="2" id="KW-0949">S-adenosyl-L-methionine</keyword>
<dbReference type="InterPro" id="IPR007197">
    <property type="entry name" value="rSAM"/>
</dbReference>
<dbReference type="Pfam" id="PF04055">
    <property type="entry name" value="Radical_SAM"/>
    <property type="match status" value="1"/>
</dbReference>
<dbReference type="InterPro" id="IPR058240">
    <property type="entry name" value="rSAM_sf"/>
</dbReference>
<evidence type="ECO:0000256" key="5">
    <source>
        <dbReference type="ARBA" id="ARBA00023014"/>
    </source>
</evidence>
<evidence type="ECO:0000256" key="3">
    <source>
        <dbReference type="ARBA" id="ARBA00022723"/>
    </source>
</evidence>
<dbReference type="Gene3D" id="3.20.20.70">
    <property type="entry name" value="Aldolase class I"/>
    <property type="match status" value="1"/>
</dbReference>
<dbReference type="PANTHER" id="PTHR11228:SF7">
    <property type="entry name" value="PQQA PEPTIDE CYCLASE"/>
    <property type="match status" value="1"/>
</dbReference>
<dbReference type="SFLD" id="SFLDS00029">
    <property type="entry name" value="Radical_SAM"/>
    <property type="match status" value="1"/>
</dbReference>
<evidence type="ECO:0000313" key="8">
    <source>
        <dbReference type="Proteomes" id="UP000034883"/>
    </source>
</evidence>
<dbReference type="SUPFAM" id="SSF102114">
    <property type="entry name" value="Radical SAM enzymes"/>
    <property type="match status" value="1"/>
</dbReference>
<dbReference type="CDD" id="cd01335">
    <property type="entry name" value="Radical_SAM"/>
    <property type="match status" value="1"/>
</dbReference>
<evidence type="ECO:0000313" key="7">
    <source>
        <dbReference type="EMBL" id="AKF07020.1"/>
    </source>
</evidence>
<dbReference type="RefSeq" id="WP_053234330.1">
    <property type="nucleotide sequence ID" value="NZ_CP011125.1"/>
</dbReference>
<proteinExistence type="predicted"/>
<sequence>MKPLDHPYEGRPHRVYATLTNHCNRSCPWCSTCSSPRGSTFLMLDDLIAALPEHGAFEVQLEGGEPTTHPEWLSFVDRMRAHPRCTRVVLCTNGAVIPRDRERLRAWIARLGAPITIKLSVNHHLLEHDPGLVALARSMRDLIVELGADRLLVLNVRRRRGVDDDDARVVRAIEDAGLLPHANVFFLQRYGFARDEASWEPPHLVGHDFRFVSPDGRVLGPDLIARSEAMRVLR</sequence>
<comment type="cofactor">
    <cofactor evidence="1">
        <name>[4Fe-4S] cluster</name>
        <dbReference type="ChEBI" id="CHEBI:49883"/>
    </cofactor>
</comment>
<dbReference type="GO" id="GO:0003824">
    <property type="term" value="F:catalytic activity"/>
    <property type="evidence" value="ECO:0007669"/>
    <property type="project" value="InterPro"/>
</dbReference>
<keyword evidence="5" id="KW-0411">Iron-sulfur</keyword>
<dbReference type="AlphaFoldDB" id="A0A0F6YKA0"/>
<dbReference type="InterPro" id="IPR050377">
    <property type="entry name" value="Radical_SAM_PqqE_MftC-like"/>
</dbReference>
<feature type="domain" description="Radical SAM core" evidence="6">
    <location>
        <begin position="9"/>
        <end position="222"/>
    </location>
</feature>
<evidence type="ECO:0000256" key="2">
    <source>
        <dbReference type="ARBA" id="ARBA00022691"/>
    </source>
</evidence>
<dbReference type="InterPro" id="IPR013785">
    <property type="entry name" value="Aldolase_TIM"/>
</dbReference>
<dbReference type="EMBL" id="CP011125">
    <property type="protein sequence ID" value="AKF07020.1"/>
    <property type="molecule type" value="Genomic_DNA"/>
</dbReference>
<dbReference type="GO" id="GO:0051536">
    <property type="term" value="F:iron-sulfur cluster binding"/>
    <property type="evidence" value="ECO:0007669"/>
    <property type="project" value="UniProtKB-KW"/>
</dbReference>